<evidence type="ECO:0000256" key="6">
    <source>
        <dbReference type="SAM" id="Phobius"/>
    </source>
</evidence>
<feature type="transmembrane region" description="Helical" evidence="6">
    <location>
        <begin position="516"/>
        <end position="535"/>
    </location>
</feature>
<keyword evidence="7" id="KW-0675">Receptor</keyword>
<comment type="caution">
    <text evidence="7">The sequence shown here is derived from an EMBL/GenBank/DDBJ whole genome shotgun (WGS) entry which is preliminary data.</text>
</comment>
<dbReference type="InterPro" id="IPR036259">
    <property type="entry name" value="MFS_trans_sf"/>
</dbReference>
<evidence type="ECO:0000256" key="4">
    <source>
        <dbReference type="ARBA" id="ARBA00023136"/>
    </source>
</evidence>
<feature type="transmembrane region" description="Helical" evidence="6">
    <location>
        <begin position="480"/>
        <end position="504"/>
    </location>
</feature>
<dbReference type="Gene3D" id="1.20.1250.20">
    <property type="entry name" value="MFS general substrate transporter like domains"/>
    <property type="match status" value="1"/>
</dbReference>
<evidence type="ECO:0000256" key="3">
    <source>
        <dbReference type="ARBA" id="ARBA00022989"/>
    </source>
</evidence>
<dbReference type="VEuPathDB" id="FungiDB:TERG_07250"/>
<dbReference type="InterPro" id="IPR049680">
    <property type="entry name" value="FLVCR1-2_SLC49-like"/>
</dbReference>
<gene>
    <name evidence="7" type="ORF">A7C99_0487</name>
</gene>
<sequence length="659" mass="71130">MSEKRTMRRKKIGQGRPQKNKAPITSEYHESAGSTRCATKSIAHPALSIRLIGALSMLPSEPEQGKHAGCRPAWLGGEDTPSSIPTSMSIATIYSYDLRRPTTTYKRELGTPYHSDIVGWGPAGKIWKSPPAPFPRMQVETNGGQRLRSCSRAFLRPCAVTCVGPDASQLAAHDVLSVCLSVLMPAMTMDSTDYIQGGSPPSTVKDDIIEVETLDTRTTARPEPATFKVYKRRFFGLGQLVLLNIIVSWDWLTFSAVSKTASEYFRVSEGAINWMSTAFLFAFCVASPIVIWTLNRGGPRSSIITASALLLAGNWIRYAGTRAGSGNFGVAMLGQILIGFSQPFVLTAPTRYSDIWFTGQGRTSATAVASLANPLGGALGQLIGPILATDSAQIPNLVLYVSIISSVACVPSFFVPSRPPTPPSVASETVKPPLLSSLRQLATRIEFWLIFFPFGIYVGLFNSISSLLNQILYPHGYSETVAGITGALLIVVGLVSAAIMSPIIDRLKHYLGTMKILIPILAATYIAFIFAPSSGNVAGPYVLASIMGATSFCILPVALEYMVEITYPMSPEIPSTLCWTGGQIFGAAFILIENALKAGPEEDPPLHMMRALIFQAVMATAVVPLPLCVGLFGIDVRKRRLEAECQRVGSLEEAIIRRV</sequence>
<dbReference type="SUPFAM" id="SSF103473">
    <property type="entry name" value="MFS general substrate transporter"/>
    <property type="match status" value="1"/>
</dbReference>
<feature type="region of interest" description="Disordered" evidence="5">
    <location>
        <begin position="1"/>
        <end position="36"/>
    </location>
</feature>
<dbReference type="AlphaFoldDB" id="A0A178F6U1"/>
<evidence type="ECO:0000313" key="8">
    <source>
        <dbReference type="Proteomes" id="UP000243015"/>
    </source>
</evidence>
<evidence type="ECO:0000256" key="2">
    <source>
        <dbReference type="ARBA" id="ARBA00022692"/>
    </source>
</evidence>
<dbReference type="EMBL" id="LHPM01000008">
    <property type="protein sequence ID" value="OAL68091.1"/>
    <property type="molecule type" value="Genomic_DNA"/>
</dbReference>
<dbReference type="InterPro" id="IPR011701">
    <property type="entry name" value="MFS"/>
</dbReference>
<dbReference type="PANTHER" id="PTHR10924">
    <property type="entry name" value="MAJOR FACILITATOR SUPERFAMILY PROTEIN-RELATED"/>
    <property type="match status" value="1"/>
</dbReference>
<evidence type="ECO:0000256" key="5">
    <source>
        <dbReference type="SAM" id="MobiDB-lite"/>
    </source>
</evidence>
<dbReference type="PANTHER" id="PTHR10924:SF6">
    <property type="entry name" value="SOLUTE CARRIER FAMILY 49 MEMBER A3"/>
    <property type="match status" value="1"/>
</dbReference>
<feature type="transmembrane region" description="Helical" evidence="6">
    <location>
        <begin position="234"/>
        <end position="252"/>
    </location>
</feature>
<feature type="transmembrane region" description="Helical" evidence="6">
    <location>
        <begin position="447"/>
        <end position="468"/>
    </location>
</feature>
<keyword evidence="3 6" id="KW-1133">Transmembrane helix</keyword>
<keyword evidence="2 6" id="KW-0812">Transmembrane</keyword>
<feature type="transmembrane region" description="Helical" evidence="6">
    <location>
        <begin position="573"/>
        <end position="592"/>
    </location>
</feature>
<dbReference type="GO" id="GO:0016020">
    <property type="term" value="C:membrane"/>
    <property type="evidence" value="ECO:0007669"/>
    <property type="project" value="UniProtKB-SubCell"/>
</dbReference>
<feature type="transmembrane region" description="Helical" evidence="6">
    <location>
        <begin position="541"/>
        <end position="561"/>
    </location>
</feature>
<feature type="compositionally biased region" description="Basic residues" evidence="5">
    <location>
        <begin position="1"/>
        <end position="13"/>
    </location>
</feature>
<comment type="subcellular location">
    <subcellularLocation>
        <location evidence="1">Membrane</location>
        <topology evidence="1">Multi-pass membrane protein</topology>
    </subcellularLocation>
</comment>
<dbReference type="Proteomes" id="UP000243015">
    <property type="component" value="Unassembled WGS sequence"/>
</dbReference>
<dbReference type="GO" id="GO:0022857">
    <property type="term" value="F:transmembrane transporter activity"/>
    <property type="evidence" value="ECO:0007669"/>
    <property type="project" value="InterPro"/>
</dbReference>
<dbReference type="Pfam" id="PF07690">
    <property type="entry name" value="MFS_1"/>
    <property type="match status" value="1"/>
</dbReference>
<feature type="transmembrane region" description="Helical" evidence="6">
    <location>
        <begin position="612"/>
        <end position="634"/>
    </location>
</feature>
<protein>
    <submittedName>
        <fullName evidence="7">Cell surface receptor/MFS transporter</fullName>
    </submittedName>
</protein>
<reference evidence="7 8" key="1">
    <citation type="submission" date="2016-05" db="EMBL/GenBank/DDBJ databases">
        <title>Genome sequencing of Trichophyton rubrum CMCC(F)T1i isolated from hair.</title>
        <authorList>
            <person name="Zhan P."/>
            <person name="Tao Y."/>
            <person name="Liu W."/>
        </authorList>
    </citation>
    <scope>NUCLEOTIDE SEQUENCE [LARGE SCALE GENOMIC DNA]</scope>
    <source>
        <strain evidence="8">CMCC(F)T1i</strain>
    </source>
</reference>
<proteinExistence type="predicted"/>
<evidence type="ECO:0000313" key="7">
    <source>
        <dbReference type="EMBL" id="OAL68091.1"/>
    </source>
</evidence>
<evidence type="ECO:0000256" key="1">
    <source>
        <dbReference type="ARBA" id="ARBA00004141"/>
    </source>
</evidence>
<accession>A0A178F6U1</accession>
<keyword evidence="4 6" id="KW-0472">Membrane</keyword>
<name>A0A178F6U1_TRIRU</name>
<organism evidence="7 8">
    <name type="scientific">Trichophyton rubrum</name>
    <name type="common">Athlete's foot fungus</name>
    <name type="synonym">Epidermophyton rubrum</name>
    <dbReference type="NCBI Taxonomy" id="5551"/>
    <lineage>
        <taxon>Eukaryota</taxon>
        <taxon>Fungi</taxon>
        <taxon>Dikarya</taxon>
        <taxon>Ascomycota</taxon>
        <taxon>Pezizomycotina</taxon>
        <taxon>Eurotiomycetes</taxon>
        <taxon>Eurotiomycetidae</taxon>
        <taxon>Onygenales</taxon>
        <taxon>Arthrodermataceae</taxon>
        <taxon>Trichophyton</taxon>
    </lineage>
</organism>
<feature type="transmembrane region" description="Helical" evidence="6">
    <location>
        <begin position="272"/>
        <end position="294"/>
    </location>
</feature>